<evidence type="ECO:0000256" key="1">
    <source>
        <dbReference type="SAM" id="MobiDB-lite"/>
    </source>
</evidence>
<evidence type="ECO:0000313" key="3">
    <source>
        <dbReference type="Proteomes" id="UP001165083"/>
    </source>
</evidence>
<dbReference type="OrthoDB" id="73044at2759"/>
<dbReference type="AlphaFoldDB" id="A0A9W6WLS2"/>
<protein>
    <submittedName>
        <fullName evidence="2">Unnamed protein product</fullName>
    </submittedName>
</protein>
<dbReference type="Proteomes" id="UP001165083">
    <property type="component" value="Unassembled WGS sequence"/>
</dbReference>
<dbReference type="EMBL" id="BSXW01000010">
    <property type="protein sequence ID" value="GMF09452.1"/>
    <property type="molecule type" value="Genomic_DNA"/>
</dbReference>
<evidence type="ECO:0000313" key="2">
    <source>
        <dbReference type="EMBL" id="GMF09452.1"/>
    </source>
</evidence>
<proteinExistence type="predicted"/>
<accession>A0A9W6WLS2</accession>
<feature type="region of interest" description="Disordered" evidence="1">
    <location>
        <begin position="1"/>
        <end position="23"/>
    </location>
</feature>
<keyword evidence="3" id="KW-1185">Reference proteome</keyword>
<gene>
    <name evidence="2" type="ORF">Plil01_000035200</name>
</gene>
<sequence>MMEKGNRSNSRSRKRAKPAASRAGADGAGIWLSLATPLTSTRHNGGDDGAEVLKSVRHYWEQLSVNERQQILFLDEPELVKQLYKLNLSLLCVGLMQRHLKTSNRTAADAVATTKKLTTAGGTAKATQSKVAPSTVPVVQEQTVLPAQNRPATDPSEKTYELLEAMEFMDIGTGTPTCRAVRLDKAKCFAHSSFGCAVAGILTVKTELAEDTDRLFTLVGDVLSGFLTSIHVLTETNFNKLFVTESETINTWENYQRLIAMLVEQVTSVFIVC</sequence>
<comment type="caution">
    <text evidence="2">The sequence shown here is derived from an EMBL/GenBank/DDBJ whole genome shotgun (WGS) entry which is preliminary data.</text>
</comment>
<reference evidence="2" key="1">
    <citation type="submission" date="2023-04" db="EMBL/GenBank/DDBJ databases">
        <title>Phytophthora lilii NBRC 32176.</title>
        <authorList>
            <person name="Ichikawa N."/>
            <person name="Sato H."/>
            <person name="Tonouchi N."/>
        </authorList>
    </citation>
    <scope>NUCLEOTIDE SEQUENCE</scope>
    <source>
        <strain evidence="2">NBRC 32176</strain>
    </source>
</reference>
<organism evidence="2 3">
    <name type="scientific">Phytophthora lilii</name>
    <dbReference type="NCBI Taxonomy" id="2077276"/>
    <lineage>
        <taxon>Eukaryota</taxon>
        <taxon>Sar</taxon>
        <taxon>Stramenopiles</taxon>
        <taxon>Oomycota</taxon>
        <taxon>Peronosporomycetes</taxon>
        <taxon>Peronosporales</taxon>
        <taxon>Peronosporaceae</taxon>
        <taxon>Phytophthora</taxon>
    </lineage>
</organism>
<name>A0A9W6WLS2_9STRA</name>